<keyword evidence="3" id="KW-0479">Metal-binding</keyword>
<dbReference type="Proteomes" id="UP000013776">
    <property type="component" value="Unassembled WGS sequence"/>
</dbReference>
<dbReference type="PANTHER" id="PTHR32308">
    <property type="entry name" value="LYASE BETA SUBUNIT, PUTATIVE (AFU_ORTHOLOGUE AFUA_4G13030)-RELATED"/>
    <property type="match status" value="1"/>
</dbReference>
<gene>
    <name evidence="9" type="ORF">TAPDE_002911</name>
</gene>
<dbReference type="InterPro" id="IPR027417">
    <property type="entry name" value="P-loop_NTPase"/>
</dbReference>
<comment type="caution">
    <text evidence="9">The sequence shown here is derived from an EMBL/GenBank/DDBJ whole genome shotgun (WGS) entry which is preliminary data.</text>
</comment>
<dbReference type="GO" id="GO:0006139">
    <property type="term" value="P:nucleobase-containing compound metabolic process"/>
    <property type="evidence" value="ECO:0007669"/>
    <property type="project" value="InterPro"/>
</dbReference>
<dbReference type="PANTHER" id="PTHR32308:SF0">
    <property type="entry name" value="HPCH_HPAI ALDOLASE_CITRATE LYASE DOMAIN-CONTAINING PROTEIN"/>
    <property type="match status" value="1"/>
</dbReference>
<dbReference type="InterPro" id="IPR033690">
    <property type="entry name" value="Adenylat_kinase_CS"/>
</dbReference>
<dbReference type="GO" id="GO:0000287">
    <property type="term" value="F:magnesium ion binding"/>
    <property type="evidence" value="ECO:0007669"/>
    <property type="project" value="TreeGrafter"/>
</dbReference>
<dbReference type="Gene3D" id="3.40.50.300">
    <property type="entry name" value="P-loop containing nucleotide triphosphate hydrolases"/>
    <property type="match status" value="1"/>
</dbReference>
<evidence type="ECO:0000259" key="8">
    <source>
        <dbReference type="Pfam" id="PF03328"/>
    </source>
</evidence>
<evidence type="ECO:0000256" key="7">
    <source>
        <dbReference type="RuleBase" id="RU003330"/>
    </source>
</evidence>
<feature type="non-terminal residue" evidence="9">
    <location>
        <position position="401"/>
    </location>
</feature>
<dbReference type="VEuPathDB" id="FungiDB:TAPDE_002911"/>
<dbReference type="SUPFAM" id="SSF52540">
    <property type="entry name" value="P-loop containing nucleoside triphosphate hydrolases"/>
    <property type="match status" value="1"/>
</dbReference>
<dbReference type="STRING" id="1097556.R4XAG8"/>
<evidence type="ECO:0000256" key="5">
    <source>
        <dbReference type="ARBA" id="ARBA00022777"/>
    </source>
</evidence>
<sequence>MLEKSRTLKVDSLTFDLEDSVSQSQKSLARRTVVRHLQNLQGPQEKIVRINARSSGLAEDDLTALKDAQFDTIMLPKVESAEDIRWLASQIPADTRIIALIESAKAVINVREIASSHKQLSGLVFAAEDFAASMNITRSASLTEMTYARQAIVTTARAYGLAAIDLVCTTFKDTDALVEECKTGAAYGYTGKQAIHPSQVETIQSMFSPSREKVRWAKALVQKAEQEQRGAFEFEGKMVDAPVLLAAKSIVKLHREGIEPVRGLLIGAPGAGKGTQAKRIMKKYEDICILSSGDLLRDQMNRGTPLGLKVKQTISTGGLIDDRTMCDLVISTITDRGLMDKSFFLDGFPRTVKQAETLDEYLSRLGYPLNFVINLDVPYRVIIDRIIDRWIHAPSGRTYNL</sequence>
<accession>R4XAG8</accession>
<keyword evidence="6" id="KW-0460">Magnesium</keyword>
<evidence type="ECO:0000256" key="4">
    <source>
        <dbReference type="ARBA" id="ARBA00022741"/>
    </source>
</evidence>
<evidence type="ECO:0000313" key="10">
    <source>
        <dbReference type="Proteomes" id="UP000013776"/>
    </source>
</evidence>
<keyword evidence="2 7" id="KW-0808">Transferase</keyword>
<dbReference type="AlphaFoldDB" id="R4XAG8"/>
<name>R4XAG8_TAPDE</name>
<evidence type="ECO:0000256" key="2">
    <source>
        <dbReference type="ARBA" id="ARBA00022679"/>
    </source>
</evidence>
<keyword evidence="4" id="KW-0547">Nucleotide-binding</keyword>
<dbReference type="InterPro" id="IPR040442">
    <property type="entry name" value="Pyrv_kinase-like_dom_sf"/>
</dbReference>
<dbReference type="GO" id="GO:0005524">
    <property type="term" value="F:ATP binding"/>
    <property type="evidence" value="ECO:0007669"/>
    <property type="project" value="InterPro"/>
</dbReference>
<dbReference type="GO" id="GO:0006107">
    <property type="term" value="P:oxaloacetate metabolic process"/>
    <property type="evidence" value="ECO:0007669"/>
    <property type="project" value="TreeGrafter"/>
</dbReference>
<dbReference type="Gene3D" id="3.20.20.60">
    <property type="entry name" value="Phosphoenolpyruvate-binding domains"/>
    <property type="match status" value="1"/>
</dbReference>
<evidence type="ECO:0000256" key="1">
    <source>
        <dbReference type="ARBA" id="ARBA00001946"/>
    </source>
</evidence>
<feature type="domain" description="HpcH/HpaI aldolase/citrate lyase" evidence="8">
    <location>
        <begin position="1"/>
        <end position="197"/>
    </location>
</feature>
<dbReference type="EMBL" id="CAHR02000098">
    <property type="protein sequence ID" value="CCG82762.1"/>
    <property type="molecule type" value="Genomic_DNA"/>
</dbReference>
<evidence type="ECO:0000256" key="3">
    <source>
        <dbReference type="ARBA" id="ARBA00022723"/>
    </source>
</evidence>
<keyword evidence="5 7" id="KW-0418">Kinase</keyword>
<dbReference type="PRINTS" id="PR00094">
    <property type="entry name" value="ADENYLTKNASE"/>
</dbReference>
<dbReference type="Pfam" id="PF03328">
    <property type="entry name" value="HpcH_HpaI"/>
    <property type="match status" value="1"/>
</dbReference>
<dbReference type="CDD" id="cd01428">
    <property type="entry name" value="ADK"/>
    <property type="match status" value="1"/>
</dbReference>
<dbReference type="SUPFAM" id="SSF51621">
    <property type="entry name" value="Phosphoenolpyruvate/pyruvate domain"/>
    <property type="match status" value="1"/>
</dbReference>
<evidence type="ECO:0000313" key="9">
    <source>
        <dbReference type="EMBL" id="CCG82762.1"/>
    </source>
</evidence>
<dbReference type="InterPro" id="IPR000850">
    <property type="entry name" value="Adenylat/UMP-CMP_kin"/>
</dbReference>
<dbReference type="OrthoDB" id="1773at2759"/>
<keyword evidence="10" id="KW-1185">Reference proteome</keyword>
<dbReference type="InterPro" id="IPR005000">
    <property type="entry name" value="Aldolase/citrate-lyase_domain"/>
</dbReference>
<proteinExistence type="inferred from homology"/>
<comment type="cofactor">
    <cofactor evidence="1">
        <name>Mg(2+)</name>
        <dbReference type="ChEBI" id="CHEBI:18420"/>
    </cofactor>
</comment>
<dbReference type="HAMAP" id="MF_00235">
    <property type="entry name" value="Adenylate_kinase_Adk"/>
    <property type="match status" value="1"/>
</dbReference>
<dbReference type="GO" id="GO:0019205">
    <property type="term" value="F:nucleobase-containing compound kinase activity"/>
    <property type="evidence" value="ECO:0007669"/>
    <property type="project" value="InterPro"/>
</dbReference>
<dbReference type="InterPro" id="IPR015813">
    <property type="entry name" value="Pyrv/PenolPyrv_kinase-like_dom"/>
</dbReference>
<dbReference type="Pfam" id="PF00406">
    <property type="entry name" value="ADK"/>
    <property type="match status" value="1"/>
</dbReference>
<organism evidence="9 10">
    <name type="scientific">Taphrina deformans (strain PYCC 5710 / ATCC 11124 / CBS 356.35 / IMI 108563 / JCM 9778 / NBRC 8474)</name>
    <name type="common">Peach leaf curl fungus</name>
    <name type="synonym">Lalaria deformans</name>
    <dbReference type="NCBI Taxonomy" id="1097556"/>
    <lineage>
        <taxon>Eukaryota</taxon>
        <taxon>Fungi</taxon>
        <taxon>Dikarya</taxon>
        <taxon>Ascomycota</taxon>
        <taxon>Taphrinomycotina</taxon>
        <taxon>Taphrinomycetes</taxon>
        <taxon>Taphrinales</taxon>
        <taxon>Taphrinaceae</taxon>
        <taxon>Taphrina</taxon>
    </lineage>
</organism>
<evidence type="ECO:0000256" key="6">
    <source>
        <dbReference type="ARBA" id="ARBA00022842"/>
    </source>
</evidence>
<dbReference type="eggNOG" id="KOG3078">
    <property type="taxonomic scope" value="Eukaryota"/>
</dbReference>
<dbReference type="PROSITE" id="PS00113">
    <property type="entry name" value="ADENYLATE_KINASE"/>
    <property type="match status" value="1"/>
</dbReference>
<reference evidence="9 10" key="1">
    <citation type="journal article" date="2013" name="MBio">
        <title>Genome sequencing of the plant pathogen Taphrina deformans, the causal agent of peach leaf curl.</title>
        <authorList>
            <person name="Cisse O.H."/>
            <person name="Almeida J.M.G.C.F."/>
            <person name="Fonseca A."/>
            <person name="Kumar A.A."/>
            <person name="Salojaervi J."/>
            <person name="Overmyer K."/>
            <person name="Hauser P.M."/>
            <person name="Pagni M."/>
        </authorList>
    </citation>
    <scope>NUCLEOTIDE SEQUENCE [LARGE SCALE GENOMIC DNA]</scope>
    <source>
        <strain evidence="10">PYCC 5710 / ATCC 11124 / CBS 356.35 / IMI 108563 / JCM 9778 / NBRC 8474</strain>
    </source>
</reference>
<protein>
    <recommendedName>
        <fullName evidence="8">HpcH/HpaI aldolase/citrate lyase domain-containing protein</fullName>
    </recommendedName>
</protein>
<comment type="similarity">
    <text evidence="7">Belongs to the adenylate kinase family.</text>
</comment>